<dbReference type="RefSeq" id="WP_185927952.1">
    <property type="nucleotide sequence ID" value="NZ_CABFWF030000010.1"/>
</dbReference>
<accession>A0ABN7JK23</accession>
<evidence type="ECO:0000313" key="1">
    <source>
        <dbReference type="EMBL" id="CAD7032373.1"/>
    </source>
</evidence>
<comment type="caution">
    <text evidence="1">The sequence shown here is derived from an EMBL/GenBank/DDBJ whole genome shotgun (WGS) entry which is preliminary data.</text>
</comment>
<sequence>MTSINGMNSVRTRINESGTYITGGVTSCAETGFTEHLQYDPESGF</sequence>
<protein>
    <submittedName>
        <fullName evidence="1">Uncharacterized protein</fullName>
    </submittedName>
</protein>
<reference evidence="1 2" key="1">
    <citation type="submission" date="2020-11" db="EMBL/GenBank/DDBJ databases">
        <authorList>
            <person name="Lassalle F."/>
        </authorList>
    </citation>
    <scope>NUCLEOTIDE SEQUENCE [LARGE SCALE GENOMIC DNA]</scope>
    <source>
        <strain evidence="1 2">JC140</strain>
    </source>
</reference>
<keyword evidence="2" id="KW-1185">Reference proteome</keyword>
<name>A0ABN7JK23_9HYPH</name>
<dbReference type="Proteomes" id="UP000606921">
    <property type="component" value="Unassembled WGS sequence"/>
</dbReference>
<gene>
    <name evidence="1" type="ORF">REJC140_03045</name>
</gene>
<proteinExistence type="predicted"/>
<organism evidence="1 2">
    <name type="scientific">Pseudorhizobium endolithicum</name>
    <dbReference type="NCBI Taxonomy" id="1191678"/>
    <lineage>
        <taxon>Bacteria</taxon>
        <taxon>Pseudomonadati</taxon>
        <taxon>Pseudomonadota</taxon>
        <taxon>Alphaproteobacteria</taxon>
        <taxon>Hyphomicrobiales</taxon>
        <taxon>Rhizobiaceae</taxon>
        <taxon>Rhizobium/Agrobacterium group</taxon>
        <taxon>Pseudorhizobium</taxon>
    </lineage>
</organism>
<evidence type="ECO:0000313" key="2">
    <source>
        <dbReference type="Proteomes" id="UP000606921"/>
    </source>
</evidence>
<dbReference type="EMBL" id="CABFWF030000010">
    <property type="protein sequence ID" value="CAD7032373.1"/>
    <property type="molecule type" value="Genomic_DNA"/>
</dbReference>